<protein>
    <recommendedName>
        <fullName evidence="1">ADP ribosyltransferase domain-containing protein</fullName>
    </recommendedName>
</protein>
<dbReference type="GO" id="GO:0005576">
    <property type="term" value="C:extracellular region"/>
    <property type="evidence" value="ECO:0007669"/>
    <property type="project" value="InterPro"/>
</dbReference>
<dbReference type="Proteomes" id="UP000682733">
    <property type="component" value="Unassembled WGS sequence"/>
</dbReference>
<dbReference type="AlphaFoldDB" id="A0A8S2PMX6"/>
<dbReference type="InterPro" id="IPR011990">
    <property type="entry name" value="TPR-like_helical_dom_sf"/>
</dbReference>
<evidence type="ECO:0000259" key="1">
    <source>
        <dbReference type="Pfam" id="PF03496"/>
    </source>
</evidence>
<dbReference type="PROSITE" id="PS50293">
    <property type="entry name" value="TPR_REGION"/>
    <property type="match status" value="1"/>
</dbReference>
<dbReference type="Proteomes" id="UP000677228">
    <property type="component" value="Unassembled WGS sequence"/>
</dbReference>
<dbReference type="SUPFAM" id="SSF48452">
    <property type="entry name" value="TPR-like"/>
    <property type="match status" value="1"/>
</dbReference>
<dbReference type="EMBL" id="CAJNOK010016662">
    <property type="protein sequence ID" value="CAF1249321.1"/>
    <property type="molecule type" value="Genomic_DNA"/>
</dbReference>
<name>A0A8S2PMX6_9BILA</name>
<dbReference type="SMART" id="SM00028">
    <property type="entry name" value="TPR"/>
    <property type="match status" value="2"/>
</dbReference>
<dbReference type="EMBL" id="CAJOBA010038213">
    <property type="protein sequence ID" value="CAF4056975.1"/>
    <property type="molecule type" value="Genomic_DNA"/>
</dbReference>
<gene>
    <name evidence="2" type="ORF">OVA965_LOCUS26202</name>
    <name evidence="3" type="ORF">TMI583_LOCUS26940</name>
</gene>
<dbReference type="InterPro" id="IPR003540">
    <property type="entry name" value="ADP-ribosyltransferase"/>
</dbReference>
<evidence type="ECO:0000313" key="4">
    <source>
        <dbReference type="Proteomes" id="UP000682733"/>
    </source>
</evidence>
<reference evidence="3" key="1">
    <citation type="submission" date="2021-02" db="EMBL/GenBank/DDBJ databases">
        <authorList>
            <person name="Nowell W R."/>
        </authorList>
    </citation>
    <scope>NUCLEOTIDE SEQUENCE</scope>
</reference>
<evidence type="ECO:0000313" key="3">
    <source>
        <dbReference type="EMBL" id="CAF4056975.1"/>
    </source>
</evidence>
<dbReference type="Gene3D" id="1.25.40.10">
    <property type="entry name" value="Tetratricopeptide repeat domain"/>
    <property type="match status" value="1"/>
</dbReference>
<dbReference type="Gene3D" id="3.90.176.10">
    <property type="entry name" value="Toxin ADP-ribosyltransferase, Chain A, domain 1"/>
    <property type="match status" value="1"/>
</dbReference>
<dbReference type="PROSITE" id="PS51996">
    <property type="entry name" value="TR_MART"/>
    <property type="match status" value="1"/>
</dbReference>
<feature type="non-terminal residue" evidence="3">
    <location>
        <position position="489"/>
    </location>
</feature>
<organism evidence="3 4">
    <name type="scientific">Didymodactylos carnosus</name>
    <dbReference type="NCBI Taxonomy" id="1234261"/>
    <lineage>
        <taxon>Eukaryota</taxon>
        <taxon>Metazoa</taxon>
        <taxon>Spiralia</taxon>
        <taxon>Gnathifera</taxon>
        <taxon>Rotifera</taxon>
        <taxon>Eurotatoria</taxon>
        <taxon>Bdelloidea</taxon>
        <taxon>Philodinida</taxon>
        <taxon>Philodinidae</taxon>
        <taxon>Didymodactylos</taxon>
    </lineage>
</organism>
<sequence length="489" mass="56589">MMTTPHSKSSNTESEIEGVSTTVVCLGNIGLDEYSIPNTNLSVKTYTDPCICIAYLMANPNDKVFFIISDPFDRSVLELLHNLKQIVAIYQFQHKSETSQQKLTKQYFKLSSNIFVNINELFQQLLLDVTKMTNNRLTQRINNFLGFKAEFSTSTFQSTIPAVEISINSLNQQQATFIWFQLLTDVLLYQPKITNKAYSKMLEECRHYYKDNSTAQKSIDEFETEYTSDKAILWYTRPSFLANLLNTALRTENMRTTLQFRDFIVDIYQQLLKSCSSTNYKYPFTVYRGQSMNLMELKKLKSNVGGFISFNTFFSTSLSSQLALSHAGDKYCSAFYESVLFEIEIKTMNANKPFANIHYLSYRREEDEILFCMGTVFRIDYVVQLLSKIWHIKLILSNKEVHEIDALMSGVKSEFDKSLTIYNLGNFWHERGEFDKAIDYCELLLEEFDADQTAMSIINNNIGLIYESMDEYDSAIRYFDKAIELHGAP</sequence>
<feature type="domain" description="ADP ribosyltransferase" evidence="1">
    <location>
        <begin position="231"/>
        <end position="386"/>
    </location>
</feature>
<dbReference type="InterPro" id="IPR019734">
    <property type="entry name" value="TPR_rpt"/>
</dbReference>
<dbReference type="SUPFAM" id="SSF56399">
    <property type="entry name" value="ADP-ribosylation"/>
    <property type="match status" value="1"/>
</dbReference>
<comment type="caution">
    <text evidence="3">The sequence shown here is derived from an EMBL/GenBank/DDBJ whole genome shotgun (WGS) entry which is preliminary data.</text>
</comment>
<accession>A0A8S2PMX6</accession>
<dbReference type="Pfam" id="PF13424">
    <property type="entry name" value="TPR_12"/>
    <property type="match status" value="1"/>
</dbReference>
<evidence type="ECO:0000313" key="2">
    <source>
        <dbReference type="EMBL" id="CAF1249321.1"/>
    </source>
</evidence>
<proteinExistence type="predicted"/>
<dbReference type="Pfam" id="PF03496">
    <property type="entry name" value="ADPrib_exo_Tox"/>
    <property type="match status" value="1"/>
</dbReference>